<dbReference type="Gene3D" id="3.20.20.80">
    <property type="entry name" value="Glycosidases"/>
    <property type="match status" value="1"/>
</dbReference>
<comment type="caution">
    <text evidence="2">The sequence shown here is derived from an EMBL/GenBank/DDBJ whole genome shotgun (WGS) entry which is preliminary data.</text>
</comment>
<dbReference type="EMBL" id="CCBP010000117">
    <property type="protein sequence ID" value="CDO72786.1"/>
    <property type="molecule type" value="Genomic_DNA"/>
</dbReference>
<organism evidence="2 3">
    <name type="scientific">Pycnoporus cinnabarinus</name>
    <name type="common">Cinnabar-red polypore</name>
    <name type="synonym">Trametes cinnabarina</name>
    <dbReference type="NCBI Taxonomy" id="5643"/>
    <lineage>
        <taxon>Eukaryota</taxon>
        <taxon>Fungi</taxon>
        <taxon>Dikarya</taxon>
        <taxon>Basidiomycota</taxon>
        <taxon>Agaricomycotina</taxon>
        <taxon>Agaricomycetes</taxon>
        <taxon>Polyporales</taxon>
        <taxon>Polyporaceae</taxon>
        <taxon>Trametes</taxon>
    </lineage>
</organism>
<dbReference type="InterPro" id="IPR052974">
    <property type="entry name" value="GH79_Enzymes"/>
</dbReference>
<feature type="chain" id="PRO_5001587487" description="Glycoside Hydrolase Family 79 protein" evidence="1">
    <location>
        <begin position="22"/>
        <end position="240"/>
    </location>
</feature>
<dbReference type="Proteomes" id="UP000029665">
    <property type="component" value="Unassembled WGS sequence"/>
</dbReference>
<proteinExistence type="predicted"/>
<keyword evidence="1" id="KW-0732">Signal</keyword>
<dbReference type="HOGENOM" id="CLU_1156890_0_0_1"/>
<accession>A0A060SF24</accession>
<evidence type="ECO:0008006" key="4">
    <source>
        <dbReference type="Google" id="ProtNLM"/>
    </source>
</evidence>
<sequence>MLPLVIAFAVLSWLRLGPAHAITVPTSPPSDAAAIDPSLVSVSIEFFAFPGYMQLRGTSKCLANLASLRGAQPAIRIGGTTQYVEHHLSCRHGDSVRANSHYHTLGSLRIRGRDRATYDANLQAPVNYTVASPADAPTSLTYGPPFFTLAAQFDGEVTLGLNRQLNNQANSLAAGLRAKESMMNLFAIELGNEPDLYASGSPIAAGAAWSQSADISSEAKWFTEMAPSVSASGSRLTTCD</sequence>
<dbReference type="STRING" id="5643.A0A060SF24"/>
<dbReference type="AlphaFoldDB" id="A0A060SF24"/>
<feature type="signal peptide" evidence="1">
    <location>
        <begin position="1"/>
        <end position="21"/>
    </location>
</feature>
<reference evidence="2" key="1">
    <citation type="submission" date="2014-01" db="EMBL/GenBank/DDBJ databases">
        <title>The genome of the white-rot fungus Pycnoporus cinnabarinus: a basidiomycete model with a versatile arsenal for lignocellulosic biomass breakdown.</title>
        <authorList>
            <person name="Levasseur A."/>
            <person name="Lomascolo A."/>
            <person name="Ruiz-Duenas F.J."/>
            <person name="Uzan E."/>
            <person name="Piumi F."/>
            <person name="Kues U."/>
            <person name="Ram A.F.J."/>
            <person name="Murat C."/>
            <person name="Haon M."/>
            <person name="Benoit I."/>
            <person name="Arfi Y."/>
            <person name="Chevret D."/>
            <person name="Drula E."/>
            <person name="Kwon M.J."/>
            <person name="Gouret P."/>
            <person name="Lesage-Meessen L."/>
            <person name="Lombard V."/>
            <person name="Mariette J."/>
            <person name="Noirot C."/>
            <person name="Park J."/>
            <person name="Patyshakuliyeva A."/>
            <person name="Wieneger R.A.B."/>
            <person name="Wosten H.A.B."/>
            <person name="Martin F."/>
            <person name="Coutinho P.M."/>
            <person name="de Vries R."/>
            <person name="Martinez A.T."/>
            <person name="Klopp C."/>
            <person name="Pontarotti P."/>
            <person name="Henrissat B."/>
            <person name="Record E."/>
        </authorList>
    </citation>
    <scope>NUCLEOTIDE SEQUENCE [LARGE SCALE GENOMIC DNA]</scope>
    <source>
        <strain evidence="2">BRFM137</strain>
    </source>
</reference>
<name>A0A060SF24_PYCCI</name>
<evidence type="ECO:0000313" key="2">
    <source>
        <dbReference type="EMBL" id="CDO72786.1"/>
    </source>
</evidence>
<dbReference type="PANTHER" id="PTHR36183">
    <property type="entry name" value="BETA-GLUCURONIDASE"/>
    <property type="match status" value="1"/>
</dbReference>
<evidence type="ECO:0000256" key="1">
    <source>
        <dbReference type="SAM" id="SignalP"/>
    </source>
</evidence>
<gene>
    <name evidence="2" type="ORF">BN946_scf184994.g39</name>
</gene>
<protein>
    <recommendedName>
        <fullName evidence="4">Glycoside Hydrolase Family 79 protein</fullName>
    </recommendedName>
</protein>
<evidence type="ECO:0000313" key="3">
    <source>
        <dbReference type="Proteomes" id="UP000029665"/>
    </source>
</evidence>
<dbReference type="PANTHER" id="PTHR36183:SF2">
    <property type="entry name" value="BETA-GLUCURONIDASE C-TERMINAL DOMAIN-CONTAINING PROTEIN"/>
    <property type="match status" value="1"/>
</dbReference>
<keyword evidence="3" id="KW-1185">Reference proteome</keyword>
<dbReference type="OrthoDB" id="2831684at2759"/>